<dbReference type="AlphaFoldDB" id="L7JZW2"/>
<feature type="non-terminal residue" evidence="2">
    <location>
        <position position="1"/>
    </location>
</feature>
<evidence type="ECO:0000256" key="1">
    <source>
        <dbReference type="SAM" id="MobiDB-lite"/>
    </source>
</evidence>
<reference evidence="2 3" key="1">
    <citation type="journal article" date="2012" name="PLoS Pathog.">
        <title>The genome of the obligate intracellular parasite Trachipleistophora hominis: new insights into microsporidian genome dynamics and reductive evolution.</title>
        <authorList>
            <person name="Heinz E."/>
            <person name="Williams T.A."/>
            <person name="Nakjang S."/>
            <person name="Noel C.J."/>
            <person name="Swan D.C."/>
            <person name="Goldberg A.V."/>
            <person name="Harris S.R."/>
            <person name="Weinmaier T."/>
            <person name="Markert S."/>
            <person name="Becher D."/>
            <person name="Bernhardt J."/>
            <person name="Dagan T."/>
            <person name="Hacker C."/>
            <person name="Lucocq J.M."/>
            <person name="Schweder T."/>
            <person name="Rattei T."/>
            <person name="Hall N."/>
            <person name="Hirt R.P."/>
            <person name="Embley T.M."/>
        </authorList>
    </citation>
    <scope>NUCLEOTIDE SEQUENCE [LARGE SCALE GENOMIC DNA]</scope>
</reference>
<dbReference type="VEuPathDB" id="MicrosporidiaDB:THOM_0137"/>
<evidence type="ECO:0000313" key="3">
    <source>
        <dbReference type="Proteomes" id="UP000011185"/>
    </source>
</evidence>
<name>L7JZW2_TRAHO</name>
<dbReference type="HOGENOM" id="CLU_1964913_0_0_1"/>
<evidence type="ECO:0000313" key="2">
    <source>
        <dbReference type="EMBL" id="ELQ76850.1"/>
    </source>
</evidence>
<dbReference type="InParanoid" id="L7JZW2"/>
<protein>
    <submittedName>
        <fullName evidence="2">Uncharacterized protein</fullName>
    </submittedName>
</protein>
<gene>
    <name evidence="2" type="ORF">THOM_0137</name>
</gene>
<proteinExistence type="predicted"/>
<dbReference type="Proteomes" id="UP000011185">
    <property type="component" value="Unassembled WGS sequence"/>
</dbReference>
<feature type="compositionally biased region" description="Basic and acidic residues" evidence="1">
    <location>
        <begin position="82"/>
        <end position="108"/>
    </location>
</feature>
<feature type="region of interest" description="Disordered" evidence="1">
    <location>
        <begin position="78"/>
        <end position="128"/>
    </location>
</feature>
<dbReference type="EMBL" id="JH993810">
    <property type="protein sequence ID" value="ELQ76850.1"/>
    <property type="molecule type" value="Genomic_DNA"/>
</dbReference>
<keyword evidence="3" id="KW-1185">Reference proteome</keyword>
<feature type="compositionally biased region" description="Basic and acidic residues" evidence="1">
    <location>
        <begin position="115"/>
        <end position="128"/>
    </location>
</feature>
<accession>L7JZW2</accession>
<organism evidence="2 3">
    <name type="scientific">Trachipleistophora hominis</name>
    <name type="common">Microsporidian parasite</name>
    <dbReference type="NCBI Taxonomy" id="72359"/>
    <lineage>
        <taxon>Eukaryota</taxon>
        <taxon>Fungi</taxon>
        <taxon>Fungi incertae sedis</taxon>
        <taxon>Microsporidia</taxon>
        <taxon>Pleistophoridae</taxon>
        <taxon>Trachipleistophora</taxon>
    </lineage>
</organism>
<sequence>VLRFLKKELVSVRDVDGDVLMCSGNRIMSVVSFLCSCVDARVAAVFARRIICDYEGCGGVENNCGGVENSCGGVENSCDGEGSGKEDLKEGPKEDDKGSLDESLKEGLNESPNESPKEGLKESVKEKP</sequence>